<reference evidence="1 2" key="2">
    <citation type="journal article" date="2022" name="Mol. Ecol. Resour.">
        <title>The genomes of chicory, endive, great burdock and yacon provide insights into Asteraceae paleo-polyploidization history and plant inulin production.</title>
        <authorList>
            <person name="Fan W."/>
            <person name="Wang S."/>
            <person name="Wang H."/>
            <person name="Wang A."/>
            <person name="Jiang F."/>
            <person name="Liu H."/>
            <person name="Zhao H."/>
            <person name="Xu D."/>
            <person name="Zhang Y."/>
        </authorList>
    </citation>
    <scope>NUCLEOTIDE SEQUENCE [LARGE SCALE GENOMIC DNA]</scope>
    <source>
        <strain evidence="2">cv. Punajuju</strain>
        <tissue evidence="1">Leaves</tissue>
    </source>
</reference>
<protein>
    <submittedName>
        <fullName evidence="1">Uncharacterized protein</fullName>
    </submittedName>
</protein>
<keyword evidence="2" id="KW-1185">Reference proteome</keyword>
<name>A0ACB9E4S6_CICIN</name>
<gene>
    <name evidence="1" type="ORF">L2E82_25787</name>
</gene>
<dbReference type="EMBL" id="CM042012">
    <property type="protein sequence ID" value="KAI3753726.1"/>
    <property type="molecule type" value="Genomic_DNA"/>
</dbReference>
<evidence type="ECO:0000313" key="2">
    <source>
        <dbReference type="Proteomes" id="UP001055811"/>
    </source>
</evidence>
<sequence>MQTRFRPLKCLYCGNFQIFSKPKAQNLTQFNHNQYLILIQQELTSNYGSFHNESHKIPENCSQGNHEFLQSPIPCKDESSAIDSKALEVQGLLKQINVHKPVNEIEQALNRLGLSLNEDLVLNVLRRHRSDWKSAYIFFNWVSNASGYSPGTGSYNEILDILGRMKRFNEVSQLLDEMSKRNKSLINERTYGTVVNRYAAAHMIEEATDFFYKRQQFGLDLDLIAFQTLLLSLCRYKHVEAAEFLFHSKKNEFRHNIKTMNIILNGWCVLGSLREAKRFWNDIITSKHKPDKFTYAIFINSLTKSGKISTAVKLFQAMWEKGCTPDVTICNTIIDGLCFKKRIPQALEIFREMNERDCSPNVATYNSLIKHLCKIRRMDKVNELLTEMKERGGECAPNDRTYGYLLNVAKSVEEVVVIKEGMERSGVKMMGDGYNLMLRLFMGWGDEERVKSTWLEMERCGVGPDQRSYTVMVHGLYDKGRLEDALVYYNKMVSKGMILEPRTKLLVQAINIKLNEGDYKSVVESCESKYGLIVTP</sequence>
<accession>A0ACB9E4S6</accession>
<reference evidence="2" key="1">
    <citation type="journal article" date="2022" name="Mol. Ecol. Resour.">
        <title>The genomes of chicory, endive, great burdock and yacon provide insights into Asteraceae palaeo-polyploidization history and plant inulin production.</title>
        <authorList>
            <person name="Fan W."/>
            <person name="Wang S."/>
            <person name="Wang H."/>
            <person name="Wang A."/>
            <person name="Jiang F."/>
            <person name="Liu H."/>
            <person name="Zhao H."/>
            <person name="Xu D."/>
            <person name="Zhang Y."/>
        </authorList>
    </citation>
    <scope>NUCLEOTIDE SEQUENCE [LARGE SCALE GENOMIC DNA]</scope>
    <source>
        <strain evidence="2">cv. Punajuju</strain>
    </source>
</reference>
<comment type="caution">
    <text evidence="1">The sequence shown here is derived from an EMBL/GenBank/DDBJ whole genome shotgun (WGS) entry which is preliminary data.</text>
</comment>
<proteinExistence type="predicted"/>
<evidence type="ECO:0000313" key="1">
    <source>
        <dbReference type="EMBL" id="KAI3753726.1"/>
    </source>
</evidence>
<dbReference type="Proteomes" id="UP001055811">
    <property type="component" value="Linkage Group LG04"/>
</dbReference>
<organism evidence="1 2">
    <name type="scientific">Cichorium intybus</name>
    <name type="common">Chicory</name>
    <dbReference type="NCBI Taxonomy" id="13427"/>
    <lineage>
        <taxon>Eukaryota</taxon>
        <taxon>Viridiplantae</taxon>
        <taxon>Streptophyta</taxon>
        <taxon>Embryophyta</taxon>
        <taxon>Tracheophyta</taxon>
        <taxon>Spermatophyta</taxon>
        <taxon>Magnoliopsida</taxon>
        <taxon>eudicotyledons</taxon>
        <taxon>Gunneridae</taxon>
        <taxon>Pentapetalae</taxon>
        <taxon>asterids</taxon>
        <taxon>campanulids</taxon>
        <taxon>Asterales</taxon>
        <taxon>Asteraceae</taxon>
        <taxon>Cichorioideae</taxon>
        <taxon>Cichorieae</taxon>
        <taxon>Cichoriinae</taxon>
        <taxon>Cichorium</taxon>
    </lineage>
</organism>